<accession>A0A401FTI7</accession>
<dbReference type="InterPro" id="IPR022880">
    <property type="entry name" value="DNApol_IV"/>
</dbReference>
<dbReference type="InterPro" id="IPR050116">
    <property type="entry name" value="DNA_polymerase-Y"/>
</dbReference>
<reference evidence="19" key="1">
    <citation type="submission" date="2017-11" db="EMBL/GenBank/DDBJ databases">
        <authorList>
            <person name="Watanabe M."/>
            <person name="Kojima H."/>
        </authorList>
    </citation>
    <scope>NUCLEOTIDE SEQUENCE [LARGE SCALE GENOMIC DNA]</scope>
    <source>
        <strain evidence="19">Tokyo 01</strain>
    </source>
</reference>
<dbReference type="GO" id="GO:0003887">
    <property type="term" value="F:DNA-directed DNA polymerase activity"/>
    <property type="evidence" value="ECO:0007669"/>
    <property type="project" value="UniProtKB-UniRule"/>
</dbReference>
<evidence type="ECO:0000256" key="15">
    <source>
        <dbReference type="ARBA" id="ARBA00049244"/>
    </source>
</evidence>
<keyword evidence="11 16" id="KW-0460">Magnesium</keyword>
<dbReference type="GO" id="GO:0000287">
    <property type="term" value="F:magnesium ion binding"/>
    <property type="evidence" value="ECO:0007669"/>
    <property type="project" value="UniProtKB-UniRule"/>
</dbReference>
<dbReference type="OrthoDB" id="9808813at2"/>
<dbReference type="Gene3D" id="1.10.150.20">
    <property type="entry name" value="5' to 3' exonuclease, C-terminal subdomain"/>
    <property type="match status" value="1"/>
</dbReference>
<gene>
    <name evidence="16" type="primary">dinB</name>
    <name evidence="18" type="ORF">DENIS_1230</name>
</gene>
<keyword evidence="10 16" id="KW-0227">DNA damage</keyword>
<keyword evidence="8 16" id="KW-0235">DNA replication</keyword>
<protein>
    <recommendedName>
        <fullName evidence="16">DNA polymerase IV</fullName>
        <shortName evidence="16">Pol IV</shortName>
        <ecNumber evidence="16">2.7.7.7</ecNumber>
    </recommendedName>
</protein>
<proteinExistence type="inferred from homology"/>
<evidence type="ECO:0000256" key="8">
    <source>
        <dbReference type="ARBA" id="ARBA00022705"/>
    </source>
</evidence>
<dbReference type="Gene3D" id="3.30.1490.100">
    <property type="entry name" value="DNA polymerase, Y-family, little finger domain"/>
    <property type="match status" value="1"/>
</dbReference>
<dbReference type="InterPro" id="IPR036775">
    <property type="entry name" value="DNA_pol_Y-fam_lit_finger_sf"/>
</dbReference>
<reference evidence="19" key="2">
    <citation type="submission" date="2019-01" db="EMBL/GenBank/DDBJ databases">
        <title>Genome sequence of Desulfonema ishimotonii strain Tokyo 01.</title>
        <authorList>
            <person name="Fukui M."/>
        </authorList>
    </citation>
    <scope>NUCLEOTIDE SEQUENCE [LARGE SCALE GENOMIC DNA]</scope>
    <source>
        <strain evidence="19">Tokyo 01</strain>
    </source>
</reference>
<feature type="binding site" evidence="16">
    <location>
        <position position="11"/>
    </location>
    <ligand>
        <name>Mg(2+)</name>
        <dbReference type="ChEBI" id="CHEBI:18420"/>
    </ligand>
</feature>
<dbReference type="GO" id="GO:0005829">
    <property type="term" value="C:cytosol"/>
    <property type="evidence" value="ECO:0007669"/>
    <property type="project" value="TreeGrafter"/>
</dbReference>
<keyword evidence="13 16" id="KW-0238">DNA-binding</keyword>
<evidence type="ECO:0000256" key="3">
    <source>
        <dbReference type="ARBA" id="ARBA00011245"/>
    </source>
</evidence>
<dbReference type="InterPro" id="IPR017961">
    <property type="entry name" value="DNA_pol_Y-fam_little_finger"/>
</dbReference>
<evidence type="ECO:0000313" key="19">
    <source>
        <dbReference type="Proteomes" id="UP000288096"/>
    </source>
</evidence>
<comment type="catalytic activity">
    <reaction evidence="15 16">
        <text>DNA(n) + a 2'-deoxyribonucleoside 5'-triphosphate = DNA(n+1) + diphosphate</text>
        <dbReference type="Rhea" id="RHEA:22508"/>
        <dbReference type="Rhea" id="RHEA-COMP:17339"/>
        <dbReference type="Rhea" id="RHEA-COMP:17340"/>
        <dbReference type="ChEBI" id="CHEBI:33019"/>
        <dbReference type="ChEBI" id="CHEBI:61560"/>
        <dbReference type="ChEBI" id="CHEBI:173112"/>
        <dbReference type="EC" id="2.7.7.7"/>
    </reaction>
</comment>
<evidence type="ECO:0000256" key="11">
    <source>
        <dbReference type="ARBA" id="ARBA00022842"/>
    </source>
</evidence>
<comment type="function">
    <text evidence="16">Poorly processive, error-prone DNA polymerase involved in untargeted mutagenesis. Copies undamaged DNA at stalled replication forks, which arise in vivo from mismatched or misaligned primer ends. These misaligned primers can be extended by PolIV. Exhibits no 3'-5' exonuclease (proofreading) activity. May be involved in translesional synthesis, in conjunction with the beta clamp from PolIII.</text>
</comment>
<evidence type="ECO:0000256" key="7">
    <source>
        <dbReference type="ARBA" id="ARBA00022695"/>
    </source>
</evidence>
<evidence type="ECO:0000256" key="12">
    <source>
        <dbReference type="ARBA" id="ARBA00022932"/>
    </source>
</evidence>
<dbReference type="GO" id="GO:0003684">
    <property type="term" value="F:damaged DNA binding"/>
    <property type="evidence" value="ECO:0007669"/>
    <property type="project" value="InterPro"/>
</dbReference>
<dbReference type="InterPro" id="IPR043502">
    <property type="entry name" value="DNA/RNA_pol_sf"/>
</dbReference>
<dbReference type="SUPFAM" id="SSF56672">
    <property type="entry name" value="DNA/RNA polymerases"/>
    <property type="match status" value="1"/>
</dbReference>
<comment type="subcellular location">
    <subcellularLocation>
        <location evidence="1 16">Cytoplasm</location>
    </subcellularLocation>
</comment>
<evidence type="ECO:0000313" key="18">
    <source>
        <dbReference type="EMBL" id="GBC60279.1"/>
    </source>
</evidence>
<dbReference type="AlphaFoldDB" id="A0A401FTI7"/>
<dbReference type="EMBL" id="BEXT01000001">
    <property type="protein sequence ID" value="GBC60279.1"/>
    <property type="molecule type" value="Genomic_DNA"/>
</dbReference>
<dbReference type="InterPro" id="IPR043128">
    <property type="entry name" value="Rev_trsase/Diguanyl_cyclase"/>
</dbReference>
<dbReference type="Gene3D" id="3.40.1170.60">
    <property type="match status" value="1"/>
</dbReference>
<evidence type="ECO:0000256" key="5">
    <source>
        <dbReference type="ARBA" id="ARBA00022490"/>
    </source>
</evidence>
<dbReference type="SUPFAM" id="SSF100879">
    <property type="entry name" value="Lesion bypass DNA polymerase (Y-family), little finger domain"/>
    <property type="match status" value="1"/>
</dbReference>
<dbReference type="CDD" id="cd03586">
    <property type="entry name" value="PolY_Pol_IV_kappa"/>
    <property type="match status" value="1"/>
</dbReference>
<keyword evidence="19" id="KW-1185">Reference proteome</keyword>
<dbReference type="InterPro" id="IPR001126">
    <property type="entry name" value="UmuC"/>
</dbReference>
<evidence type="ECO:0000256" key="9">
    <source>
        <dbReference type="ARBA" id="ARBA00022723"/>
    </source>
</evidence>
<dbReference type="NCBIfam" id="NF002677">
    <property type="entry name" value="PRK02406.1"/>
    <property type="match status" value="1"/>
</dbReference>
<feature type="site" description="Substrate discrimination" evidence="16">
    <location>
        <position position="16"/>
    </location>
</feature>
<sequence length="373" mass="41935">MVPVRKIIHVDMDAFYASVEQRDRPGLRGKPVIVGGDPLHRGVVAACSYEARRFGIRSAMPGKTACRLCPQAVFLRPRFDVYRAVSAQIRGIFHQYTDRVEPLSLDEAFLDVTGNRPKIPWATRIAREIRQKILQQTGLTASAGVSFNKFLAKIASDVNKPDGLTVITPAMADAFIDGLPIGRFFGVGQATEQKMHRLGIRNGADLKRFGRADLVRFFGKAGHYFFDIAHGQDHRPVNPDRVRKSIGKETTLNEDIDDRPEMIRILERIALQLDPLIRQHRIRGTTLTLKVRYSDFQTVTRSLTLSEPVTGCGMMMGYVRDLLEKTEAGQKKVRLLGISISNLLNHRPEQFTQLHFPFETEMVKSAFPADVGI</sequence>
<evidence type="ECO:0000259" key="17">
    <source>
        <dbReference type="PROSITE" id="PS50173"/>
    </source>
</evidence>
<dbReference type="RefSeq" id="WP_124327715.1">
    <property type="nucleotide sequence ID" value="NZ_BEXT01000001.1"/>
</dbReference>
<dbReference type="Gene3D" id="3.30.70.270">
    <property type="match status" value="1"/>
</dbReference>
<dbReference type="GO" id="GO:0006261">
    <property type="term" value="P:DNA-templated DNA replication"/>
    <property type="evidence" value="ECO:0007669"/>
    <property type="project" value="UniProtKB-UniRule"/>
</dbReference>
<comment type="subunit">
    <text evidence="3 16">Monomer.</text>
</comment>
<keyword evidence="6 16" id="KW-0808">Transferase</keyword>
<evidence type="ECO:0000256" key="4">
    <source>
        <dbReference type="ARBA" id="ARBA00022457"/>
    </source>
</evidence>
<dbReference type="PANTHER" id="PTHR11076">
    <property type="entry name" value="DNA REPAIR POLYMERASE UMUC / TRANSFERASE FAMILY MEMBER"/>
    <property type="match status" value="1"/>
</dbReference>
<dbReference type="PROSITE" id="PS50173">
    <property type="entry name" value="UMUC"/>
    <property type="match status" value="1"/>
</dbReference>
<dbReference type="GO" id="GO:0006281">
    <property type="term" value="P:DNA repair"/>
    <property type="evidence" value="ECO:0007669"/>
    <property type="project" value="UniProtKB-UniRule"/>
</dbReference>
<comment type="cofactor">
    <cofactor evidence="16">
        <name>Mg(2+)</name>
        <dbReference type="ChEBI" id="CHEBI:18420"/>
    </cofactor>
    <text evidence="16">Binds 2 magnesium ions per subunit.</text>
</comment>
<keyword evidence="4 16" id="KW-0515">Mutator protein</keyword>
<dbReference type="Pfam" id="PF11799">
    <property type="entry name" value="IMS_C"/>
    <property type="match status" value="1"/>
</dbReference>
<dbReference type="FunFam" id="3.30.1490.100:FF:000004">
    <property type="entry name" value="DNA polymerase IV"/>
    <property type="match status" value="1"/>
</dbReference>
<dbReference type="Proteomes" id="UP000288096">
    <property type="component" value="Unassembled WGS sequence"/>
</dbReference>
<feature type="active site" evidence="16">
    <location>
        <position position="107"/>
    </location>
</feature>
<keyword evidence="14 16" id="KW-0234">DNA repair</keyword>
<dbReference type="EC" id="2.7.7.7" evidence="16"/>
<evidence type="ECO:0000256" key="16">
    <source>
        <dbReference type="HAMAP-Rule" id="MF_01113"/>
    </source>
</evidence>
<keyword evidence="7 16" id="KW-0548">Nucleotidyltransferase</keyword>
<evidence type="ECO:0000256" key="14">
    <source>
        <dbReference type="ARBA" id="ARBA00023204"/>
    </source>
</evidence>
<evidence type="ECO:0000256" key="2">
    <source>
        <dbReference type="ARBA" id="ARBA00010945"/>
    </source>
</evidence>
<organism evidence="18 19">
    <name type="scientific">Desulfonema ishimotonii</name>
    <dbReference type="NCBI Taxonomy" id="45657"/>
    <lineage>
        <taxon>Bacteria</taxon>
        <taxon>Pseudomonadati</taxon>
        <taxon>Thermodesulfobacteriota</taxon>
        <taxon>Desulfobacteria</taxon>
        <taxon>Desulfobacterales</taxon>
        <taxon>Desulfococcaceae</taxon>
        <taxon>Desulfonema</taxon>
    </lineage>
</organism>
<dbReference type="Pfam" id="PF00817">
    <property type="entry name" value="IMS"/>
    <property type="match status" value="1"/>
</dbReference>
<keyword evidence="9 16" id="KW-0479">Metal-binding</keyword>
<comment type="similarity">
    <text evidence="2 16">Belongs to the DNA polymerase type-Y family.</text>
</comment>
<name>A0A401FTI7_9BACT</name>
<evidence type="ECO:0000256" key="1">
    <source>
        <dbReference type="ARBA" id="ARBA00004496"/>
    </source>
</evidence>
<feature type="domain" description="UmuC" evidence="17">
    <location>
        <begin position="7"/>
        <end position="188"/>
    </location>
</feature>
<evidence type="ECO:0000256" key="10">
    <source>
        <dbReference type="ARBA" id="ARBA00022763"/>
    </source>
</evidence>
<dbReference type="GO" id="GO:0042276">
    <property type="term" value="P:error-prone translesion synthesis"/>
    <property type="evidence" value="ECO:0007669"/>
    <property type="project" value="TreeGrafter"/>
</dbReference>
<evidence type="ECO:0000256" key="6">
    <source>
        <dbReference type="ARBA" id="ARBA00022679"/>
    </source>
</evidence>
<evidence type="ECO:0000256" key="13">
    <source>
        <dbReference type="ARBA" id="ARBA00023125"/>
    </source>
</evidence>
<keyword evidence="5 16" id="KW-0963">Cytoplasm</keyword>
<dbReference type="HAMAP" id="MF_01113">
    <property type="entry name" value="DNApol_IV"/>
    <property type="match status" value="1"/>
</dbReference>
<dbReference type="GO" id="GO:0009432">
    <property type="term" value="P:SOS response"/>
    <property type="evidence" value="ECO:0007669"/>
    <property type="project" value="TreeGrafter"/>
</dbReference>
<feature type="binding site" evidence="16">
    <location>
        <position position="106"/>
    </location>
    <ligand>
        <name>Mg(2+)</name>
        <dbReference type="ChEBI" id="CHEBI:18420"/>
    </ligand>
</feature>
<comment type="caution">
    <text evidence="18">The sequence shown here is derived from an EMBL/GenBank/DDBJ whole genome shotgun (WGS) entry which is preliminary data.</text>
</comment>
<keyword evidence="12 16" id="KW-0239">DNA-directed DNA polymerase</keyword>
<dbReference type="PANTHER" id="PTHR11076:SF33">
    <property type="entry name" value="DNA POLYMERASE KAPPA"/>
    <property type="match status" value="1"/>
</dbReference>
<dbReference type="FunFam" id="3.40.1170.60:FF:000001">
    <property type="entry name" value="DNA polymerase IV"/>
    <property type="match status" value="1"/>
</dbReference>